<keyword evidence="2" id="KW-1185">Reference proteome</keyword>
<dbReference type="Proteomes" id="UP000185151">
    <property type="component" value="Unassembled WGS sequence"/>
</dbReference>
<dbReference type="AlphaFoldDB" id="A0A1N6I4S7"/>
<name>A0A1N6I4S7_9BURK</name>
<reference evidence="1 2" key="1">
    <citation type="submission" date="2016-11" db="EMBL/GenBank/DDBJ databases">
        <authorList>
            <person name="Jaros S."/>
            <person name="Januszkiewicz K."/>
            <person name="Wedrychowicz H."/>
        </authorList>
    </citation>
    <scope>NUCLEOTIDE SEQUENCE [LARGE SCALE GENOMIC DNA]</scope>
    <source>
        <strain evidence="1 2">GAS95</strain>
    </source>
</reference>
<accession>A0A1N6I4S7</accession>
<evidence type="ECO:0000313" key="2">
    <source>
        <dbReference type="Proteomes" id="UP000185151"/>
    </source>
</evidence>
<proteinExistence type="predicted"/>
<dbReference type="InterPro" id="IPR027056">
    <property type="entry name" value="Gluconate_2DH_su3"/>
</dbReference>
<evidence type="ECO:0000313" key="1">
    <source>
        <dbReference type="EMBL" id="SIO26925.1"/>
    </source>
</evidence>
<sequence length="235" mass="25465">MLRRKFLSSMILMAAGIAVAKARVIFGGMPWFKDPVVLPEPVVPDGWKFFTAGEVAAVEAIADRLIPSDELSIGGKEAGCALFIDRQLSSDYGRAATQYRLGTFKPGTPSQGPQIKDTPAERYRAGLKSLDDHCKQTFGGTAFSALAAEQQDSVLKQLEAGELALAGVDAKAFFNLVLQNVREGFFADPIYGGNKDMAGWKMLGFPGAQYDFRDVIGRQGEDLKIIPISLISRKS</sequence>
<dbReference type="EMBL" id="FSRU01000001">
    <property type="protein sequence ID" value="SIO26925.1"/>
    <property type="molecule type" value="Genomic_DNA"/>
</dbReference>
<protein>
    <submittedName>
        <fullName evidence="1">Gluconate 2-dehydrogenase gamma chain</fullName>
    </submittedName>
</protein>
<dbReference type="Pfam" id="PF13618">
    <property type="entry name" value="Gluconate_2-dh3"/>
    <property type="match status" value="1"/>
</dbReference>
<gene>
    <name evidence="1" type="ORF">SAMN05444165_1807</name>
</gene>
<dbReference type="OrthoDB" id="8400810at2"/>
<organism evidence="1 2">
    <name type="scientific">Paraburkholderia phenazinium</name>
    <dbReference type="NCBI Taxonomy" id="60549"/>
    <lineage>
        <taxon>Bacteria</taxon>
        <taxon>Pseudomonadati</taxon>
        <taxon>Pseudomonadota</taxon>
        <taxon>Betaproteobacteria</taxon>
        <taxon>Burkholderiales</taxon>
        <taxon>Burkholderiaceae</taxon>
        <taxon>Paraburkholderia</taxon>
    </lineage>
</organism>